<dbReference type="RefSeq" id="WP_115859547.1">
    <property type="nucleotide sequence ID" value="NZ_QTSU01000002.1"/>
</dbReference>
<feature type="signal peptide" evidence="1">
    <location>
        <begin position="1"/>
        <end position="22"/>
    </location>
</feature>
<evidence type="ECO:0008006" key="4">
    <source>
        <dbReference type="Google" id="ProtNLM"/>
    </source>
</evidence>
<name>A0A371JZY5_9GAMM</name>
<dbReference type="Proteomes" id="UP000264492">
    <property type="component" value="Unassembled WGS sequence"/>
</dbReference>
<evidence type="ECO:0000313" key="3">
    <source>
        <dbReference type="Proteomes" id="UP000264492"/>
    </source>
</evidence>
<keyword evidence="1" id="KW-0732">Signal</keyword>
<evidence type="ECO:0000313" key="2">
    <source>
        <dbReference type="EMBL" id="RDZ27170.1"/>
    </source>
</evidence>
<gene>
    <name evidence="2" type="ORF">DX914_13005</name>
</gene>
<feature type="chain" id="PRO_5016918695" description="Outer membrane lipoprotein carrier protein LolA" evidence="1">
    <location>
        <begin position="23"/>
        <end position="207"/>
    </location>
</feature>
<keyword evidence="3" id="KW-1185">Reference proteome</keyword>
<dbReference type="AlphaFoldDB" id="A0A371JZY5"/>
<reference evidence="2 3" key="1">
    <citation type="submission" date="2018-08" db="EMBL/GenBank/DDBJ databases">
        <title>Lysobacter sp. zong2l5, whole genome shotgun sequence.</title>
        <authorList>
            <person name="Zhang X."/>
            <person name="Feng G."/>
            <person name="Zhu H."/>
        </authorList>
    </citation>
    <scope>NUCLEOTIDE SEQUENCE [LARGE SCALE GENOMIC DNA]</scope>
    <source>
        <strain evidence="3">zong2l5</strain>
    </source>
</reference>
<dbReference type="OrthoDB" id="6028151at2"/>
<proteinExistence type="predicted"/>
<organism evidence="2 3">
    <name type="scientific">Lysobacter silvisoli</name>
    <dbReference type="NCBI Taxonomy" id="2293254"/>
    <lineage>
        <taxon>Bacteria</taxon>
        <taxon>Pseudomonadati</taxon>
        <taxon>Pseudomonadota</taxon>
        <taxon>Gammaproteobacteria</taxon>
        <taxon>Lysobacterales</taxon>
        <taxon>Lysobacteraceae</taxon>
        <taxon>Lysobacter</taxon>
    </lineage>
</organism>
<sequence length="207" mass="22239">MKLSLRLAALGLACLAPLALHAASSATALLQAMDKTGYSARIVARISQYAPPAKGKVQHTLTSNDAVELLLERPDRFRMVLRPGAKNELTFVAQGGITRWRDKATGVTGKALTTDAVDALALIALGTAGELQRYASLKEVDPGKNSPLRGVRLDPRVFGSDVQHATAWFGYDKPVGYGFELSDGRRIYLAIAGYQANVQTKPGDFEL</sequence>
<dbReference type="EMBL" id="QTSU01000002">
    <property type="protein sequence ID" value="RDZ27170.1"/>
    <property type="molecule type" value="Genomic_DNA"/>
</dbReference>
<comment type="caution">
    <text evidence="2">The sequence shown here is derived from an EMBL/GenBank/DDBJ whole genome shotgun (WGS) entry which is preliminary data.</text>
</comment>
<evidence type="ECO:0000256" key="1">
    <source>
        <dbReference type="SAM" id="SignalP"/>
    </source>
</evidence>
<protein>
    <recommendedName>
        <fullName evidence="4">Outer membrane lipoprotein carrier protein LolA</fullName>
    </recommendedName>
</protein>
<accession>A0A371JZY5</accession>